<dbReference type="EMBL" id="FLQX01000113">
    <property type="protein sequence ID" value="SBT06923.1"/>
    <property type="molecule type" value="Genomic_DNA"/>
</dbReference>
<gene>
    <name evidence="2" type="ORF">ACCAA_370017</name>
</gene>
<organism evidence="2 3">
    <name type="scientific">Candidatus Accumulibacter aalborgensis</name>
    <dbReference type="NCBI Taxonomy" id="1860102"/>
    <lineage>
        <taxon>Bacteria</taxon>
        <taxon>Pseudomonadati</taxon>
        <taxon>Pseudomonadota</taxon>
        <taxon>Betaproteobacteria</taxon>
        <taxon>Candidatus Accumulibacter</taxon>
    </lineage>
</organism>
<sequence>MRQTSYELIGRDNGKLARQIKRYYNSNHKGGSRIGRTQGPQIWQLARCSPAEGDHQPPADERRTSAVPDRSARRWLPADTL</sequence>
<dbReference type="Proteomes" id="UP000199169">
    <property type="component" value="Unassembled WGS sequence"/>
</dbReference>
<feature type="compositionally biased region" description="Basic and acidic residues" evidence="1">
    <location>
        <begin position="52"/>
        <end position="64"/>
    </location>
</feature>
<feature type="region of interest" description="Disordered" evidence="1">
    <location>
        <begin position="50"/>
        <end position="81"/>
    </location>
</feature>
<keyword evidence="3" id="KW-1185">Reference proteome</keyword>
<accession>A0A1A8XSL5</accession>
<evidence type="ECO:0000313" key="2">
    <source>
        <dbReference type="EMBL" id="SBT06923.1"/>
    </source>
</evidence>
<dbReference type="AlphaFoldDB" id="A0A1A8XSL5"/>
<name>A0A1A8XSL5_9PROT</name>
<evidence type="ECO:0000256" key="1">
    <source>
        <dbReference type="SAM" id="MobiDB-lite"/>
    </source>
</evidence>
<protein>
    <submittedName>
        <fullName evidence="2">Uncharacterized protein</fullName>
    </submittedName>
</protein>
<proteinExistence type="predicted"/>
<reference evidence="3" key="1">
    <citation type="submission" date="2016-06" db="EMBL/GenBank/DDBJ databases">
        <authorList>
            <person name="McIlroy S.J."/>
            <person name="Karst S.M."/>
            <person name="Albertsen M."/>
        </authorList>
    </citation>
    <scope>NUCLEOTIDE SEQUENCE [LARGE SCALE GENOMIC DNA]</scope>
</reference>
<dbReference type="STRING" id="1860102.ACCAA_370017"/>
<evidence type="ECO:0000313" key="3">
    <source>
        <dbReference type="Proteomes" id="UP000199169"/>
    </source>
</evidence>